<evidence type="ECO:0000256" key="2">
    <source>
        <dbReference type="SAM" id="Phobius"/>
    </source>
</evidence>
<dbReference type="Pfam" id="PF00990">
    <property type="entry name" value="GGDEF"/>
    <property type="match status" value="1"/>
</dbReference>
<dbReference type="Proteomes" id="UP001629214">
    <property type="component" value="Unassembled WGS sequence"/>
</dbReference>
<dbReference type="InterPro" id="IPR029787">
    <property type="entry name" value="Nucleotide_cyclase"/>
</dbReference>
<dbReference type="EMBL" id="JAQQFR010000010">
    <property type="protein sequence ID" value="MFL9879908.1"/>
    <property type="molecule type" value="Genomic_DNA"/>
</dbReference>
<feature type="transmembrane region" description="Helical" evidence="2">
    <location>
        <begin position="282"/>
        <end position="302"/>
    </location>
</feature>
<gene>
    <name evidence="4" type="ORF">PQR63_16025</name>
</gene>
<keyword evidence="2" id="KW-1133">Transmembrane helix</keyword>
<dbReference type="CDD" id="cd01949">
    <property type="entry name" value="GGDEF"/>
    <property type="match status" value="1"/>
</dbReference>
<keyword evidence="5" id="KW-1185">Reference proteome</keyword>
<dbReference type="PROSITE" id="PS50887">
    <property type="entry name" value="GGDEF"/>
    <property type="match status" value="1"/>
</dbReference>
<dbReference type="PANTHER" id="PTHR46663">
    <property type="entry name" value="DIGUANYLATE CYCLASE DGCT-RELATED"/>
    <property type="match status" value="1"/>
</dbReference>
<evidence type="ECO:0000259" key="3">
    <source>
        <dbReference type="PROSITE" id="PS50887"/>
    </source>
</evidence>
<evidence type="ECO:0000256" key="1">
    <source>
        <dbReference type="SAM" id="Coils"/>
    </source>
</evidence>
<dbReference type="SMART" id="SM00267">
    <property type="entry name" value="GGDEF"/>
    <property type="match status" value="1"/>
</dbReference>
<proteinExistence type="predicted"/>
<dbReference type="NCBIfam" id="TIGR00254">
    <property type="entry name" value="GGDEF"/>
    <property type="match status" value="1"/>
</dbReference>
<comment type="caution">
    <text evidence="4">The sequence shown here is derived from an EMBL/GenBank/DDBJ whole genome shotgun (WGS) entry which is preliminary data.</text>
</comment>
<dbReference type="InterPro" id="IPR043128">
    <property type="entry name" value="Rev_trsase/Diguanyl_cyclase"/>
</dbReference>
<keyword evidence="2" id="KW-0812">Transmembrane</keyword>
<feature type="transmembrane region" description="Helical" evidence="2">
    <location>
        <begin position="14"/>
        <end position="35"/>
    </location>
</feature>
<evidence type="ECO:0000313" key="4">
    <source>
        <dbReference type="EMBL" id="MFL9879908.1"/>
    </source>
</evidence>
<keyword evidence="2" id="KW-0472">Membrane</keyword>
<evidence type="ECO:0000313" key="5">
    <source>
        <dbReference type="Proteomes" id="UP001629214"/>
    </source>
</evidence>
<dbReference type="Gene3D" id="3.30.70.270">
    <property type="match status" value="1"/>
</dbReference>
<dbReference type="RefSeq" id="WP_408168995.1">
    <property type="nucleotide sequence ID" value="NZ_JAQQFR010000010.1"/>
</dbReference>
<reference evidence="4 5" key="1">
    <citation type="journal article" date="2024" name="Chem. Sci.">
        <title>Discovery of megapolipeptins by genome mining of a Burkholderiales bacteria collection.</title>
        <authorList>
            <person name="Paulo B.S."/>
            <person name="Recchia M.J.J."/>
            <person name="Lee S."/>
            <person name="Fergusson C.H."/>
            <person name="Romanowski S.B."/>
            <person name="Hernandez A."/>
            <person name="Krull N."/>
            <person name="Liu D.Y."/>
            <person name="Cavanagh H."/>
            <person name="Bos A."/>
            <person name="Gray C.A."/>
            <person name="Murphy B.T."/>
            <person name="Linington R.G."/>
            <person name="Eustaquio A.S."/>
        </authorList>
    </citation>
    <scope>NUCLEOTIDE SEQUENCE [LARGE SCALE GENOMIC DNA]</scope>
    <source>
        <strain evidence="4 5">RL21-008-BIB-B</strain>
    </source>
</reference>
<feature type="coiled-coil region" evidence="1">
    <location>
        <begin position="304"/>
        <end position="331"/>
    </location>
</feature>
<sequence length="519" mass="56935">MKAKWPRALIQDGWGLSVCFVLLSSLVLVVIWGITMMHVSSEKKMAMESASGESKNMAAIMASNLNDRLDRAMLYGSVANKVLDGDATAAEYLNLLFNGDTAYVRSAVFDAEMKLRYSSSGSPTEGGFADLIRQMHPATSSDSDDAAPKVGTIVLGKAEGYAWRVPLLISLNSPRNNVRGFFVAVLDLGRFLTDYQKIGDGYRISVDGASGLPLVTLSDGKLIGNNSEGIVNKFSSNENTRSLPGVSNYQKVAGYPLTITVSMDPDFIVADLRQSHYEYIRYAIVISIAVVTLTLILIWISYHRKRLYQRLERSEREKICLIEQLEKEKTRAYQLASHDYLTGIPNRMLFNELAAAELSRAKRSPNLYALFFIDLDGFKPINDTLGHAVGDILLQSVAQRLCASLREYDLVARLGGDEFVVLLSDIKYQSQIADIADKLVKTVGAPFVNIAGHEVCTSLSIGIALFPDDGHTVDELLSKADTAMYAAKKAGKGAYRFHDSGMRGAHVGRLPTGTRYLSA</sequence>
<dbReference type="SUPFAM" id="SSF55073">
    <property type="entry name" value="Nucleotide cyclase"/>
    <property type="match status" value="1"/>
</dbReference>
<accession>A0ABW8ZAJ2</accession>
<organism evidence="4 5">
    <name type="scientific">Herbaspirillum rhizosphaerae</name>
    <dbReference type="NCBI Taxonomy" id="346179"/>
    <lineage>
        <taxon>Bacteria</taxon>
        <taxon>Pseudomonadati</taxon>
        <taxon>Pseudomonadota</taxon>
        <taxon>Betaproteobacteria</taxon>
        <taxon>Burkholderiales</taxon>
        <taxon>Oxalobacteraceae</taxon>
        <taxon>Herbaspirillum</taxon>
    </lineage>
</organism>
<protein>
    <submittedName>
        <fullName evidence="4">GGDEF domain-containing protein</fullName>
    </submittedName>
</protein>
<dbReference type="InterPro" id="IPR052163">
    <property type="entry name" value="DGC-Regulatory_Protein"/>
</dbReference>
<feature type="domain" description="GGDEF" evidence="3">
    <location>
        <begin position="366"/>
        <end position="500"/>
    </location>
</feature>
<keyword evidence="1" id="KW-0175">Coiled coil</keyword>
<dbReference type="InterPro" id="IPR000160">
    <property type="entry name" value="GGDEF_dom"/>
</dbReference>
<dbReference type="PANTHER" id="PTHR46663:SF2">
    <property type="entry name" value="GGDEF DOMAIN-CONTAINING PROTEIN"/>
    <property type="match status" value="1"/>
</dbReference>
<name>A0ABW8ZAJ2_9BURK</name>